<evidence type="ECO:0000313" key="2">
    <source>
        <dbReference type="Proteomes" id="UP000828048"/>
    </source>
</evidence>
<dbReference type="Proteomes" id="UP000828048">
    <property type="component" value="Chromosome 9"/>
</dbReference>
<reference evidence="1 2" key="1">
    <citation type="journal article" date="2021" name="Hortic Res">
        <title>High-quality reference genome and annotation aids understanding of berry development for evergreen blueberry (Vaccinium darrowii).</title>
        <authorList>
            <person name="Yu J."/>
            <person name="Hulse-Kemp A.M."/>
            <person name="Babiker E."/>
            <person name="Staton M."/>
        </authorList>
    </citation>
    <scope>NUCLEOTIDE SEQUENCE [LARGE SCALE GENOMIC DNA]</scope>
    <source>
        <strain evidence="2">cv. NJ 8807/NJ 8810</strain>
        <tissue evidence="1">Young leaf</tissue>
    </source>
</reference>
<sequence length="318" mass="36234">MQSDVYAFGVVLLEVLSGRPALDLNVEEEKRSLAWWAQQCIKEEKYDQLIDPSLSDQISPQCLKAFTEVANKCLHKHPSGRPTMTDVVASLKCMLASQEQPRNACKEEEEEEDEEGEDFKVHGDSNQQIYDDKNTQQNDILPQSTVASPSTPVQFNENTQRQKRSKKNRFQRGIANVEIQTTAANKISDIEIQTTTTNEILDIEIQTTAANEIIFQGMSQTTNTTASNESNISGNWRILPTPTLRIFSLWELRHATRFFSRDRLLGRGRFGKVYRGRLDENVKSDYVIGFDVAVKNLYYPRSKRFKDPLVIQLTHVSG</sequence>
<evidence type="ECO:0000313" key="1">
    <source>
        <dbReference type="EMBL" id="KAH7866407.1"/>
    </source>
</evidence>
<dbReference type="EMBL" id="CM037159">
    <property type="protein sequence ID" value="KAH7866407.1"/>
    <property type="molecule type" value="Genomic_DNA"/>
</dbReference>
<organism evidence="1 2">
    <name type="scientific">Vaccinium darrowii</name>
    <dbReference type="NCBI Taxonomy" id="229202"/>
    <lineage>
        <taxon>Eukaryota</taxon>
        <taxon>Viridiplantae</taxon>
        <taxon>Streptophyta</taxon>
        <taxon>Embryophyta</taxon>
        <taxon>Tracheophyta</taxon>
        <taxon>Spermatophyta</taxon>
        <taxon>Magnoliopsida</taxon>
        <taxon>eudicotyledons</taxon>
        <taxon>Gunneridae</taxon>
        <taxon>Pentapetalae</taxon>
        <taxon>asterids</taxon>
        <taxon>Ericales</taxon>
        <taxon>Ericaceae</taxon>
        <taxon>Vaccinioideae</taxon>
        <taxon>Vaccinieae</taxon>
        <taxon>Vaccinium</taxon>
    </lineage>
</organism>
<protein>
    <submittedName>
        <fullName evidence="1">Uncharacterized protein</fullName>
    </submittedName>
</protein>
<name>A0ACB7ZKK2_9ERIC</name>
<comment type="caution">
    <text evidence="1">The sequence shown here is derived from an EMBL/GenBank/DDBJ whole genome shotgun (WGS) entry which is preliminary data.</text>
</comment>
<gene>
    <name evidence="1" type="ORF">Vadar_020008</name>
</gene>
<proteinExistence type="predicted"/>
<accession>A0ACB7ZKK2</accession>
<keyword evidence="2" id="KW-1185">Reference proteome</keyword>